<gene>
    <name evidence="2" type="ORF">LV83_01778</name>
</gene>
<evidence type="ECO:0000313" key="3">
    <source>
        <dbReference type="Proteomes" id="UP000249610"/>
    </source>
</evidence>
<dbReference type="EMBL" id="QLLK01000004">
    <property type="protein sequence ID" value="RAI91589.1"/>
    <property type="molecule type" value="Genomic_DNA"/>
</dbReference>
<keyword evidence="1" id="KW-0472">Membrane</keyword>
<proteinExistence type="predicted"/>
<protein>
    <submittedName>
        <fullName evidence="2">Uncharacterized protein</fullName>
    </submittedName>
</protein>
<evidence type="ECO:0000313" key="2">
    <source>
        <dbReference type="EMBL" id="RAI91589.1"/>
    </source>
</evidence>
<organism evidence="2 3">
    <name type="scientific">Algoriphagus yeomjeoni</name>
    <dbReference type="NCBI Taxonomy" id="291403"/>
    <lineage>
        <taxon>Bacteria</taxon>
        <taxon>Pseudomonadati</taxon>
        <taxon>Bacteroidota</taxon>
        <taxon>Cytophagia</taxon>
        <taxon>Cytophagales</taxon>
        <taxon>Cyclobacteriaceae</taxon>
        <taxon>Algoriphagus</taxon>
    </lineage>
</organism>
<dbReference type="AlphaFoldDB" id="A0A327PH84"/>
<name>A0A327PH84_9BACT</name>
<reference evidence="2 3" key="1">
    <citation type="submission" date="2018-06" db="EMBL/GenBank/DDBJ databases">
        <title>Genomic Encyclopedia of Archaeal and Bacterial Type Strains, Phase II (KMG-II): from individual species to whole genera.</title>
        <authorList>
            <person name="Goeker M."/>
        </authorList>
    </citation>
    <scope>NUCLEOTIDE SEQUENCE [LARGE SCALE GENOMIC DNA]</scope>
    <source>
        <strain evidence="2 3">DSM 23446</strain>
    </source>
</reference>
<feature type="transmembrane region" description="Helical" evidence="1">
    <location>
        <begin position="56"/>
        <end position="78"/>
    </location>
</feature>
<evidence type="ECO:0000256" key="1">
    <source>
        <dbReference type="SAM" id="Phobius"/>
    </source>
</evidence>
<sequence>MMTKKADIIITLRFKTEEIGELLILESTALKSLSFFSEIFDLFFYKTGFNKLKYRIYFPLVLACKVIFRECICMHFLYKTESFLR</sequence>
<keyword evidence="1" id="KW-1133">Transmembrane helix</keyword>
<comment type="caution">
    <text evidence="2">The sequence shown here is derived from an EMBL/GenBank/DDBJ whole genome shotgun (WGS) entry which is preliminary data.</text>
</comment>
<accession>A0A327PH84</accession>
<keyword evidence="1" id="KW-0812">Transmembrane</keyword>
<keyword evidence="3" id="KW-1185">Reference proteome</keyword>
<dbReference type="Proteomes" id="UP000249610">
    <property type="component" value="Unassembled WGS sequence"/>
</dbReference>